<gene>
    <name evidence="1" type="ORF">HDF15_000905</name>
</gene>
<dbReference type="Proteomes" id="UP000584867">
    <property type="component" value="Unassembled WGS sequence"/>
</dbReference>
<proteinExistence type="predicted"/>
<evidence type="ECO:0000313" key="2">
    <source>
        <dbReference type="Proteomes" id="UP000584867"/>
    </source>
</evidence>
<dbReference type="AlphaFoldDB" id="A0A7W7ZMC2"/>
<comment type="caution">
    <text evidence="1">The sequence shown here is derived from an EMBL/GenBank/DDBJ whole genome shotgun (WGS) entry which is preliminary data.</text>
</comment>
<name>A0A7W7ZMC2_9BACT</name>
<sequence>MSIGWGLAVEAQSGASKRDLYRIVARAMLAWPT</sequence>
<organism evidence="1 2">
    <name type="scientific">Granulicella mallensis</name>
    <dbReference type="NCBI Taxonomy" id="940614"/>
    <lineage>
        <taxon>Bacteria</taxon>
        <taxon>Pseudomonadati</taxon>
        <taxon>Acidobacteriota</taxon>
        <taxon>Terriglobia</taxon>
        <taxon>Terriglobales</taxon>
        <taxon>Acidobacteriaceae</taxon>
        <taxon>Granulicella</taxon>
    </lineage>
</organism>
<evidence type="ECO:0000313" key="1">
    <source>
        <dbReference type="EMBL" id="MBB5062575.1"/>
    </source>
</evidence>
<protein>
    <submittedName>
        <fullName evidence="1">Uncharacterized protein</fullName>
    </submittedName>
</protein>
<dbReference type="EMBL" id="JACHIO010000003">
    <property type="protein sequence ID" value="MBB5062575.1"/>
    <property type="molecule type" value="Genomic_DNA"/>
</dbReference>
<accession>A0A7W7ZMC2</accession>
<reference evidence="1 2" key="1">
    <citation type="submission" date="2020-08" db="EMBL/GenBank/DDBJ databases">
        <title>Genomic Encyclopedia of Type Strains, Phase IV (KMG-V): Genome sequencing to study the core and pangenomes of soil and plant-associated prokaryotes.</title>
        <authorList>
            <person name="Whitman W."/>
        </authorList>
    </citation>
    <scope>NUCLEOTIDE SEQUENCE [LARGE SCALE GENOMIC DNA]</scope>
    <source>
        <strain evidence="1 2">X5P3</strain>
    </source>
</reference>